<keyword evidence="3" id="KW-1185">Reference proteome</keyword>
<dbReference type="KEGG" id="slh:YH65_01440"/>
<protein>
    <submittedName>
        <fullName evidence="2">Uncharacterized protein</fullName>
    </submittedName>
</protein>
<name>A0A7U4LZT9_9BACT</name>
<reference evidence="3" key="2">
    <citation type="journal article" date="2017" name="Stand. Genomic Sci.">
        <title>Complete genome sequence of the sulfur-oxidizing chemolithoautotrophic Sulfurovum lithotrophicum 42BKTT.</title>
        <authorList>
            <person name="Jeon W."/>
            <person name="Priscilla L."/>
            <person name="Park G."/>
            <person name="Lee H."/>
            <person name="Lee N."/>
            <person name="Lee D."/>
            <person name="Kwon H."/>
            <person name="Ahn I."/>
            <person name="Lee C."/>
            <person name="Lee H."/>
            <person name="Ahn J."/>
        </authorList>
    </citation>
    <scope>NUCLEOTIDE SEQUENCE [LARGE SCALE GENOMIC DNA]</scope>
    <source>
        <strain evidence="3">ATCC BAA-797 / 42BKT</strain>
    </source>
</reference>
<keyword evidence="1" id="KW-0175">Coiled coil</keyword>
<evidence type="ECO:0000313" key="3">
    <source>
        <dbReference type="Proteomes" id="UP000034444"/>
    </source>
</evidence>
<organism evidence="2 3">
    <name type="scientific">Sulfurovum lithotrophicum</name>
    <dbReference type="NCBI Taxonomy" id="206403"/>
    <lineage>
        <taxon>Bacteria</taxon>
        <taxon>Pseudomonadati</taxon>
        <taxon>Campylobacterota</taxon>
        <taxon>Epsilonproteobacteria</taxon>
        <taxon>Campylobacterales</taxon>
        <taxon>Sulfurovaceae</taxon>
        <taxon>Sulfurovum</taxon>
    </lineage>
</organism>
<proteinExistence type="predicted"/>
<gene>
    <name evidence="2" type="ORF">YH65_01440</name>
</gene>
<evidence type="ECO:0000256" key="1">
    <source>
        <dbReference type="SAM" id="Coils"/>
    </source>
</evidence>
<dbReference type="AlphaFoldDB" id="A0A7U4LZT9"/>
<dbReference type="Proteomes" id="UP000034444">
    <property type="component" value="Chromosome"/>
</dbReference>
<evidence type="ECO:0000313" key="2">
    <source>
        <dbReference type="EMBL" id="AKF24207.1"/>
    </source>
</evidence>
<accession>A0A7U4LZT9</accession>
<sequence>MKLKHIALPVIGSMVIAGSTLYASGGQQGKLMNALQKVELQKNQKEQIEKFKEEQRKELQQGRAEIPKGRIFSKEGFNKDLYIKKGETAAKVRIEANANFIDKTFQILTKKQKVEWIKGMRK</sequence>
<feature type="coiled-coil region" evidence="1">
    <location>
        <begin position="35"/>
        <end position="65"/>
    </location>
</feature>
<reference evidence="2 3" key="1">
    <citation type="submission" date="2015-04" db="EMBL/GenBank/DDBJ databases">
        <title>Complete genome sequence of Sulfurovum lithotrophicum ATCC BAA-797T.</title>
        <authorList>
            <person name="Ahn J."/>
            <person name="Park G."/>
            <person name="Jeon W."/>
            <person name="Jang Y."/>
            <person name="Jang M."/>
            <person name="Lee H."/>
            <person name="Lee H."/>
        </authorList>
    </citation>
    <scope>NUCLEOTIDE SEQUENCE [LARGE SCALE GENOMIC DNA]</scope>
    <source>
        <strain evidence="3">ATCC BAA-797 / 42BKT</strain>
    </source>
</reference>
<dbReference type="EMBL" id="CP011308">
    <property type="protein sequence ID" value="AKF24207.1"/>
    <property type="molecule type" value="Genomic_DNA"/>
</dbReference>
<dbReference type="RefSeq" id="WP_046550308.1">
    <property type="nucleotide sequence ID" value="NZ_CP011308.1"/>
</dbReference>